<keyword evidence="8" id="KW-1185">Reference proteome</keyword>
<dbReference type="PANTHER" id="PTHR22807:SF53">
    <property type="entry name" value="RIBOSOMAL RNA SMALL SUBUNIT METHYLTRANSFERASE B-RELATED"/>
    <property type="match status" value="1"/>
</dbReference>
<dbReference type="RefSeq" id="WP_183626544.1">
    <property type="nucleotide sequence ID" value="NZ_JACIDX010000010.1"/>
</dbReference>
<accession>A0A7W6CG11</accession>
<dbReference type="AlphaFoldDB" id="A0A7W6CG11"/>
<dbReference type="PANTHER" id="PTHR22807">
    <property type="entry name" value="NOP2 YEAST -RELATED NOL1/NOP2/FMU SUN DOMAIN-CONTAINING"/>
    <property type="match status" value="1"/>
</dbReference>
<feature type="domain" description="SAM-dependent MTase RsmB/NOP-type" evidence="6">
    <location>
        <begin position="102"/>
        <end position="392"/>
    </location>
</feature>
<name>A0A7W6CG11_9SPHN</name>
<dbReference type="InterPro" id="IPR023267">
    <property type="entry name" value="RCMT"/>
</dbReference>
<evidence type="ECO:0000256" key="1">
    <source>
        <dbReference type="ARBA" id="ARBA00022603"/>
    </source>
</evidence>
<comment type="caution">
    <text evidence="7">The sequence shown here is derived from an EMBL/GenBank/DDBJ whole genome shotgun (WGS) entry which is preliminary data.</text>
</comment>
<keyword evidence="3 5" id="KW-0949">S-adenosyl-L-methionine</keyword>
<evidence type="ECO:0000256" key="4">
    <source>
        <dbReference type="ARBA" id="ARBA00022884"/>
    </source>
</evidence>
<dbReference type="InterPro" id="IPR049560">
    <property type="entry name" value="MeTrfase_RsmB-F_NOP2_cat"/>
</dbReference>
<dbReference type="CDD" id="cd02440">
    <property type="entry name" value="AdoMet_MTases"/>
    <property type="match status" value="1"/>
</dbReference>
<dbReference type="EMBL" id="JACIDX010000010">
    <property type="protein sequence ID" value="MBB3955878.1"/>
    <property type="molecule type" value="Genomic_DNA"/>
</dbReference>
<dbReference type="PRINTS" id="PR02008">
    <property type="entry name" value="RCMTFAMILY"/>
</dbReference>
<keyword evidence="1 5" id="KW-0489">Methyltransferase</keyword>
<feature type="active site" description="Nucleophile" evidence="5">
    <location>
        <position position="334"/>
    </location>
</feature>
<evidence type="ECO:0000259" key="6">
    <source>
        <dbReference type="PROSITE" id="PS51686"/>
    </source>
</evidence>
<comment type="similarity">
    <text evidence="5">Belongs to the class I-like SAM-binding methyltransferase superfamily. RsmB/NOP family.</text>
</comment>
<reference evidence="7 8" key="1">
    <citation type="submission" date="2020-08" db="EMBL/GenBank/DDBJ databases">
        <title>Genomic Encyclopedia of Type Strains, Phase IV (KMG-IV): sequencing the most valuable type-strain genomes for metagenomic binning, comparative biology and taxonomic classification.</title>
        <authorList>
            <person name="Goeker M."/>
        </authorList>
    </citation>
    <scope>NUCLEOTIDE SEQUENCE [LARGE SCALE GENOMIC DNA]</scope>
    <source>
        <strain evidence="7 8">DSM 27057</strain>
    </source>
</reference>
<dbReference type="SUPFAM" id="SSF53335">
    <property type="entry name" value="S-adenosyl-L-methionine-dependent methyltransferases"/>
    <property type="match status" value="1"/>
</dbReference>
<feature type="binding site" evidence="5">
    <location>
        <position position="233"/>
    </location>
    <ligand>
        <name>S-adenosyl-L-methionine</name>
        <dbReference type="ChEBI" id="CHEBI:59789"/>
    </ligand>
</feature>
<protein>
    <submittedName>
        <fullName evidence="7">16S rRNA (Cytosine967-C5)-methyltransferase</fullName>
        <ecNumber evidence="7">2.1.1.176</ecNumber>
    </submittedName>
</protein>
<keyword evidence="4 5" id="KW-0694">RNA-binding</keyword>
<dbReference type="Pfam" id="PF01189">
    <property type="entry name" value="Methyltr_RsmB-F"/>
    <property type="match status" value="1"/>
</dbReference>
<evidence type="ECO:0000256" key="2">
    <source>
        <dbReference type="ARBA" id="ARBA00022679"/>
    </source>
</evidence>
<dbReference type="InterPro" id="IPR029063">
    <property type="entry name" value="SAM-dependent_MTases_sf"/>
</dbReference>
<dbReference type="PROSITE" id="PS51686">
    <property type="entry name" value="SAM_MT_RSMB_NOP"/>
    <property type="match status" value="1"/>
</dbReference>
<dbReference type="GO" id="GO:0008173">
    <property type="term" value="F:RNA methyltransferase activity"/>
    <property type="evidence" value="ECO:0007669"/>
    <property type="project" value="InterPro"/>
</dbReference>
<evidence type="ECO:0000256" key="5">
    <source>
        <dbReference type="PROSITE-ProRule" id="PRU01023"/>
    </source>
</evidence>
<proteinExistence type="inferred from homology"/>
<dbReference type="InterPro" id="IPR001678">
    <property type="entry name" value="MeTrfase_RsmB-F_NOP2_dom"/>
</dbReference>
<gene>
    <name evidence="7" type="ORF">GGR38_002834</name>
</gene>
<dbReference type="Proteomes" id="UP000548867">
    <property type="component" value="Unassembled WGS sequence"/>
</dbReference>
<dbReference type="Gene3D" id="3.40.50.150">
    <property type="entry name" value="Vaccinia Virus protein VP39"/>
    <property type="match status" value="1"/>
</dbReference>
<dbReference type="GO" id="GO:0001510">
    <property type="term" value="P:RNA methylation"/>
    <property type="evidence" value="ECO:0007669"/>
    <property type="project" value="InterPro"/>
</dbReference>
<sequence>MTPQARVQAAIEILDEVIAAARRQGAPADRIITEWFRTRRFAGSKDRRAVRELVYGAIRACGPVPISGRAAMLRVAQGDAGLSALFDGGRHAPAPIDPLEEVAQGGVAPDWLAQRLAAGGVAGAEALALLDRAPLDVRVNALKADRASLALPESGEALLAPQGLRFPANTPVEGWDAYAQGQIEVQDGGSQLVCGAVEAQPGETVIDLCAGAGGKTLALAAAMGNRGRLIACDVDRARLSRLAPRAERAGALIAETILMNPNREVEALAPLMGQADAVLIDAPCSGTGTCRRNPEARWRLTEVELGRIAGIQSRLLDLAVGLLKPGGRIIFVTCSLLDEEGADQFAAFLARHRTMRPEPIDMAAGEKRGQGIRLSPARDATDGFFVARARLL</sequence>
<evidence type="ECO:0000313" key="8">
    <source>
        <dbReference type="Proteomes" id="UP000548867"/>
    </source>
</evidence>
<comment type="caution">
    <text evidence="5">Lacks conserved residue(s) required for the propagation of feature annotation.</text>
</comment>
<dbReference type="EC" id="2.1.1.176" evidence="7"/>
<organism evidence="7 8">
    <name type="scientific">Novosphingobium sediminicola</name>
    <dbReference type="NCBI Taxonomy" id="563162"/>
    <lineage>
        <taxon>Bacteria</taxon>
        <taxon>Pseudomonadati</taxon>
        <taxon>Pseudomonadota</taxon>
        <taxon>Alphaproteobacteria</taxon>
        <taxon>Sphingomonadales</taxon>
        <taxon>Sphingomonadaceae</taxon>
        <taxon>Novosphingobium</taxon>
    </lineage>
</organism>
<evidence type="ECO:0000313" key="7">
    <source>
        <dbReference type="EMBL" id="MBB3955878.1"/>
    </source>
</evidence>
<evidence type="ECO:0000256" key="3">
    <source>
        <dbReference type="ARBA" id="ARBA00022691"/>
    </source>
</evidence>
<keyword evidence="2 5" id="KW-0808">Transferase</keyword>
<dbReference type="GO" id="GO:0003723">
    <property type="term" value="F:RNA binding"/>
    <property type="evidence" value="ECO:0007669"/>
    <property type="project" value="UniProtKB-UniRule"/>
</dbReference>
<feature type="binding site" evidence="5">
    <location>
        <position position="281"/>
    </location>
    <ligand>
        <name>S-adenosyl-L-methionine</name>
        <dbReference type="ChEBI" id="CHEBI:59789"/>
    </ligand>
</feature>